<dbReference type="InterPro" id="IPR008271">
    <property type="entry name" value="Ser/Thr_kinase_AS"/>
</dbReference>
<organism evidence="7 8">
    <name type="scientific">Aureococcus anophagefferens</name>
    <name type="common">Harmful bloom alga</name>
    <dbReference type="NCBI Taxonomy" id="44056"/>
    <lineage>
        <taxon>Eukaryota</taxon>
        <taxon>Sar</taxon>
        <taxon>Stramenopiles</taxon>
        <taxon>Ochrophyta</taxon>
        <taxon>Pelagophyceae</taxon>
        <taxon>Pelagomonadales</taxon>
        <taxon>Pelagomonadaceae</taxon>
        <taxon>Aureococcus</taxon>
    </lineage>
</organism>
<keyword evidence="8" id="KW-1185">Reference proteome</keyword>
<evidence type="ECO:0000313" key="7">
    <source>
        <dbReference type="EMBL" id="KAK7230241.1"/>
    </source>
</evidence>
<feature type="domain" description="Protein kinase" evidence="5">
    <location>
        <begin position="21"/>
        <end position="330"/>
    </location>
</feature>
<dbReference type="Pfam" id="PF00069">
    <property type="entry name" value="Pkinase"/>
    <property type="match status" value="1"/>
</dbReference>
<feature type="compositionally biased region" description="Acidic residues" evidence="4">
    <location>
        <begin position="388"/>
        <end position="399"/>
    </location>
</feature>
<dbReference type="Gene3D" id="1.10.510.10">
    <property type="entry name" value="Transferase(Phosphotransferase) domain 1"/>
    <property type="match status" value="1"/>
</dbReference>
<keyword evidence="2 3" id="KW-0067">ATP-binding</keyword>
<dbReference type="PANTHER" id="PTHR24346:SF77">
    <property type="entry name" value="SERINE THREONINE PROTEIN KINASE"/>
    <property type="match status" value="1"/>
</dbReference>
<dbReference type="PROSITE" id="PS50011">
    <property type="entry name" value="PROTEIN_KINASE_DOM"/>
    <property type="match status" value="1"/>
</dbReference>
<proteinExistence type="predicted"/>
<dbReference type="PROSITE" id="PS51746">
    <property type="entry name" value="PPM_2"/>
    <property type="match status" value="1"/>
</dbReference>
<keyword evidence="1 3" id="KW-0547">Nucleotide-binding</keyword>
<feature type="domain" description="PPM-type phosphatase" evidence="6">
    <location>
        <begin position="386"/>
        <end position="651"/>
    </location>
</feature>
<comment type="caution">
    <text evidence="7">The sequence shown here is derived from an EMBL/GenBank/DDBJ whole genome shotgun (WGS) entry which is preliminary data.</text>
</comment>
<reference evidence="7 8" key="1">
    <citation type="submission" date="2024-03" db="EMBL/GenBank/DDBJ databases">
        <title>Aureococcus anophagefferens CCMP1851 and Kratosvirus quantuckense: Draft genome of a second virus-susceptible host strain in the model system.</title>
        <authorList>
            <person name="Chase E."/>
            <person name="Truchon A.R."/>
            <person name="Schepens W."/>
            <person name="Wilhelm S.W."/>
        </authorList>
    </citation>
    <scope>NUCLEOTIDE SEQUENCE [LARGE SCALE GENOMIC DNA]</scope>
    <source>
        <strain evidence="7 8">CCMP1851</strain>
    </source>
</reference>
<evidence type="ECO:0000256" key="3">
    <source>
        <dbReference type="PROSITE-ProRule" id="PRU10141"/>
    </source>
</evidence>
<dbReference type="Gene3D" id="3.60.40.10">
    <property type="entry name" value="PPM-type phosphatase domain"/>
    <property type="match status" value="1"/>
</dbReference>
<evidence type="ECO:0000259" key="5">
    <source>
        <dbReference type="PROSITE" id="PS50011"/>
    </source>
</evidence>
<evidence type="ECO:0000259" key="6">
    <source>
        <dbReference type="PROSITE" id="PS51746"/>
    </source>
</evidence>
<gene>
    <name evidence="7" type="ORF">SO694_00184035</name>
</gene>
<name>A0ABR1FG66_AURAN</name>
<feature type="binding site" evidence="3">
    <location>
        <position position="50"/>
    </location>
    <ligand>
        <name>ATP</name>
        <dbReference type="ChEBI" id="CHEBI:30616"/>
    </ligand>
</feature>
<dbReference type="InterPro" id="IPR017441">
    <property type="entry name" value="Protein_kinase_ATP_BS"/>
</dbReference>
<dbReference type="SUPFAM" id="SSF56112">
    <property type="entry name" value="Protein kinase-like (PK-like)"/>
    <property type="match status" value="1"/>
</dbReference>
<protein>
    <submittedName>
        <fullName evidence="7">Peptidyl-threonine phosphorylase</fullName>
    </submittedName>
</protein>
<dbReference type="Pfam" id="PF00481">
    <property type="entry name" value="PP2C"/>
    <property type="match status" value="1"/>
</dbReference>
<dbReference type="PROSITE" id="PS00108">
    <property type="entry name" value="PROTEIN_KINASE_ST"/>
    <property type="match status" value="1"/>
</dbReference>
<dbReference type="SMART" id="SM00332">
    <property type="entry name" value="PP2Cc"/>
    <property type="match status" value="1"/>
</dbReference>
<dbReference type="Proteomes" id="UP001363151">
    <property type="component" value="Unassembled WGS sequence"/>
</dbReference>
<evidence type="ECO:0000313" key="8">
    <source>
        <dbReference type="Proteomes" id="UP001363151"/>
    </source>
</evidence>
<dbReference type="InterPro" id="IPR000719">
    <property type="entry name" value="Prot_kinase_dom"/>
</dbReference>
<dbReference type="PROSITE" id="PS00107">
    <property type="entry name" value="PROTEIN_KINASE_ATP"/>
    <property type="match status" value="1"/>
</dbReference>
<evidence type="ECO:0000256" key="4">
    <source>
        <dbReference type="SAM" id="MobiDB-lite"/>
    </source>
</evidence>
<dbReference type="SMART" id="SM00220">
    <property type="entry name" value="S_TKc"/>
    <property type="match status" value="1"/>
</dbReference>
<dbReference type="PANTHER" id="PTHR24346">
    <property type="entry name" value="MAP/MICROTUBULE AFFINITY-REGULATING KINASE"/>
    <property type="match status" value="1"/>
</dbReference>
<evidence type="ECO:0000256" key="2">
    <source>
        <dbReference type="ARBA" id="ARBA00022840"/>
    </source>
</evidence>
<dbReference type="CDD" id="cd14008">
    <property type="entry name" value="STKc_LKB1_CaMKK"/>
    <property type="match status" value="1"/>
</dbReference>
<sequence length="665" mass="72022">MAHPMPTSGDFLKKRFMVNNYILLEAVGTGSYAEVRLAKEKRTDALYAVKVINKDVLRRKLTHPSAALAGNGASDTMLDDVKREIAIMKKLSHPHVLRLFEVMDDPKVNKLYLVLEYMKRGDLMQLLRGDAKSYECDAMSERALWHVFRQVACGLEYLHLQNIVHGDIKPQNLLVGEDGIVKIADFGISKMLAGDGAREALLETAGTRAAKGCEIPNFKGSYLGRFPLAGTPAFMCPEICGGEPYDGPSADVWALGATMFMLRAGRPPFVADKVVQLYHRIIHDSLELPRDLDGALARLLGRMLEKAPGRRATLGQAADFDDAAASRPFPAQRYDKITISADVGSALGGVDAARPRGRRRRARRRARQAAFMKKHSKPLMVPRPPPGGDDDDSGDDDDGGDRAEVVIPDLGALPGLPRPERYGGYAYMAIFDGHDGDACASFLQHELHGHLCRQAQFFGDARAAVARAFREADDEACARLRADDDASGSTAVVALFDGGSNKLLVAHCGDSRAVLSVSGGCALPLTQDHRLTRPDELARIRAAGGLVVNHRLNGSLAVSRSFGDVLHKDAATCPTLTAAPEVAIRALDDEDEFVVVGCDGLWDTLSMQTVTNFVRAELQRHRDLQRAAKALTEEAIARGSVDNVSVIIVALHQGPGSPKHAQGPA</sequence>
<feature type="compositionally biased region" description="Basic residues" evidence="4">
    <location>
        <begin position="355"/>
        <end position="377"/>
    </location>
</feature>
<dbReference type="CDD" id="cd00143">
    <property type="entry name" value="PP2Cc"/>
    <property type="match status" value="1"/>
</dbReference>
<dbReference type="InterPro" id="IPR036457">
    <property type="entry name" value="PPM-type-like_dom_sf"/>
</dbReference>
<dbReference type="InterPro" id="IPR011009">
    <property type="entry name" value="Kinase-like_dom_sf"/>
</dbReference>
<dbReference type="EMBL" id="JBBJCI010000441">
    <property type="protein sequence ID" value="KAK7230241.1"/>
    <property type="molecule type" value="Genomic_DNA"/>
</dbReference>
<feature type="region of interest" description="Disordered" evidence="4">
    <location>
        <begin position="348"/>
        <end position="406"/>
    </location>
</feature>
<dbReference type="InterPro" id="IPR001932">
    <property type="entry name" value="PPM-type_phosphatase-like_dom"/>
</dbReference>
<evidence type="ECO:0000256" key="1">
    <source>
        <dbReference type="ARBA" id="ARBA00022741"/>
    </source>
</evidence>
<accession>A0ABR1FG66</accession>
<dbReference type="SUPFAM" id="SSF81606">
    <property type="entry name" value="PP2C-like"/>
    <property type="match status" value="1"/>
</dbReference>